<comment type="caution">
    <text evidence="5">The sequence shown here is derived from an EMBL/GenBank/DDBJ whole genome shotgun (WGS) entry which is preliminary data.</text>
</comment>
<evidence type="ECO:0000256" key="1">
    <source>
        <dbReference type="ARBA" id="ARBA00023224"/>
    </source>
</evidence>
<organism evidence="5 6">
    <name type="scientific">Mobilicoccus pelagius NBRC 104925</name>
    <dbReference type="NCBI Taxonomy" id="1089455"/>
    <lineage>
        <taxon>Bacteria</taxon>
        <taxon>Bacillati</taxon>
        <taxon>Actinomycetota</taxon>
        <taxon>Actinomycetes</taxon>
        <taxon>Micrococcales</taxon>
        <taxon>Dermatophilaceae</taxon>
        <taxon>Mobilicoccus</taxon>
    </lineage>
</organism>
<dbReference type="STRING" id="1089455.MOPEL_130_01270"/>
<dbReference type="PANTHER" id="PTHR32089">
    <property type="entry name" value="METHYL-ACCEPTING CHEMOTAXIS PROTEIN MCPB"/>
    <property type="match status" value="1"/>
</dbReference>
<dbReference type="PROSITE" id="PS50111">
    <property type="entry name" value="CHEMOTAXIS_TRANSDUC_2"/>
    <property type="match status" value="1"/>
</dbReference>
<sequence length="206" mass="20576">MSASIRAIADNAHQAAQVAGNAVEVAGRTNATVGKLGTSSAEIGNVIAVIGQIAGQTNLLALNATIESARAGEAGKGFAVVANEVKDLAQETSTATEDITERIGAIQADTDDAVSALAEIGEVIGTIDDTQRMIAAAVEQQNATTNEMGANAVAAAGLTAAIVEQVAAAVASSAETDAAAETTAQTSAELSARASDLQDVVRRFVL</sequence>
<evidence type="ECO:0000313" key="6">
    <source>
        <dbReference type="Proteomes" id="UP000004367"/>
    </source>
</evidence>
<gene>
    <name evidence="5" type="ORF">MOPEL_130_01270</name>
</gene>
<proteinExistence type="inferred from homology"/>
<evidence type="ECO:0000256" key="3">
    <source>
        <dbReference type="PROSITE-ProRule" id="PRU00284"/>
    </source>
</evidence>
<evidence type="ECO:0000313" key="5">
    <source>
        <dbReference type="EMBL" id="GAB49520.1"/>
    </source>
</evidence>
<comment type="similarity">
    <text evidence="2">Belongs to the methyl-accepting chemotaxis (MCP) protein family.</text>
</comment>
<name>H5UUW2_9MICO</name>
<dbReference type="eggNOG" id="COG0840">
    <property type="taxonomic scope" value="Bacteria"/>
</dbReference>
<keyword evidence="6" id="KW-1185">Reference proteome</keyword>
<dbReference type="InterPro" id="IPR004089">
    <property type="entry name" value="MCPsignal_dom"/>
</dbReference>
<evidence type="ECO:0000259" key="4">
    <source>
        <dbReference type="PROSITE" id="PS50111"/>
    </source>
</evidence>
<dbReference type="EMBL" id="BAFE01000089">
    <property type="protein sequence ID" value="GAB49520.1"/>
    <property type="molecule type" value="Genomic_DNA"/>
</dbReference>
<protein>
    <submittedName>
        <fullName evidence="5">Putative methyl-accepting chemotaxis protein</fullName>
    </submittedName>
</protein>
<dbReference type="AlphaFoldDB" id="H5UUW2"/>
<dbReference type="SMART" id="SM00283">
    <property type="entry name" value="MA"/>
    <property type="match status" value="1"/>
</dbReference>
<dbReference type="RefSeq" id="WP_009483363.1">
    <property type="nucleotide sequence ID" value="NZ_BAFE01000089.1"/>
</dbReference>
<keyword evidence="1 3" id="KW-0807">Transducer</keyword>
<dbReference type="OrthoDB" id="8482111at2"/>
<accession>H5UUW2</accession>
<reference evidence="5 6" key="1">
    <citation type="submission" date="2012-02" db="EMBL/GenBank/DDBJ databases">
        <title>Whole genome shotgun sequence of Mobilicoccus pelagius NBRC 104925.</title>
        <authorList>
            <person name="Yoshida Y."/>
            <person name="Hosoyama A."/>
            <person name="Tsuchikane K."/>
            <person name="Katsumata H."/>
            <person name="Yamazaki S."/>
            <person name="Fujita N."/>
        </authorList>
    </citation>
    <scope>NUCLEOTIDE SEQUENCE [LARGE SCALE GENOMIC DNA]</scope>
    <source>
        <strain evidence="5 6">NBRC 104925</strain>
    </source>
</reference>
<dbReference type="SUPFAM" id="SSF58104">
    <property type="entry name" value="Methyl-accepting chemotaxis protein (MCP) signaling domain"/>
    <property type="match status" value="1"/>
</dbReference>
<dbReference type="InterPro" id="IPR004090">
    <property type="entry name" value="Chemotax_Me-accpt_rcpt"/>
</dbReference>
<dbReference type="Proteomes" id="UP000004367">
    <property type="component" value="Unassembled WGS sequence"/>
</dbReference>
<dbReference type="Gene3D" id="1.10.287.950">
    <property type="entry name" value="Methyl-accepting chemotaxis protein"/>
    <property type="match status" value="1"/>
</dbReference>
<dbReference type="GO" id="GO:0016020">
    <property type="term" value="C:membrane"/>
    <property type="evidence" value="ECO:0007669"/>
    <property type="project" value="InterPro"/>
</dbReference>
<feature type="domain" description="Methyl-accepting transducer" evidence="4">
    <location>
        <begin position="1"/>
        <end position="198"/>
    </location>
</feature>
<dbReference type="GO" id="GO:0007165">
    <property type="term" value="P:signal transduction"/>
    <property type="evidence" value="ECO:0007669"/>
    <property type="project" value="UniProtKB-KW"/>
</dbReference>
<dbReference type="GO" id="GO:0004888">
    <property type="term" value="F:transmembrane signaling receptor activity"/>
    <property type="evidence" value="ECO:0007669"/>
    <property type="project" value="InterPro"/>
</dbReference>
<dbReference type="PANTHER" id="PTHR32089:SF112">
    <property type="entry name" value="LYSOZYME-LIKE PROTEIN-RELATED"/>
    <property type="match status" value="1"/>
</dbReference>
<evidence type="ECO:0000256" key="2">
    <source>
        <dbReference type="ARBA" id="ARBA00029447"/>
    </source>
</evidence>
<dbReference type="GO" id="GO:0006935">
    <property type="term" value="P:chemotaxis"/>
    <property type="evidence" value="ECO:0007669"/>
    <property type="project" value="InterPro"/>
</dbReference>
<dbReference type="PRINTS" id="PR00260">
    <property type="entry name" value="CHEMTRNSDUCR"/>
</dbReference>
<dbReference type="Pfam" id="PF00015">
    <property type="entry name" value="MCPsignal"/>
    <property type="match status" value="1"/>
</dbReference>